<name>A0A4R3JDA3_9PROT</name>
<evidence type="ECO:0000313" key="2">
    <source>
        <dbReference type="Proteomes" id="UP000295304"/>
    </source>
</evidence>
<protein>
    <submittedName>
        <fullName evidence="1">Uncharacterized protein</fullName>
    </submittedName>
</protein>
<organism evidence="1 2">
    <name type="scientific">Varunaivibrio sulfuroxidans</name>
    <dbReference type="NCBI Taxonomy" id="1773489"/>
    <lineage>
        <taxon>Bacteria</taxon>
        <taxon>Pseudomonadati</taxon>
        <taxon>Pseudomonadota</taxon>
        <taxon>Alphaproteobacteria</taxon>
        <taxon>Rhodospirillales</taxon>
        <taxon>Magnetovibrionaceae</taxon>
        <taxon>Varunaivibrio</taxon>
    </lineage>
</organism>
<dbReference type="Proteomes" id="UP000295304">
    <property type="component" value="Unassembled WGS sequence"/>
</dbReference>
<evidence type="ECO:0000313" key="1">
    <source>
        <dbReference type="EMBL" id="TCS63674.1"/>
    </source>
</evidence>
<gene>
    <name evidence="1" type="ORF">EDD55_103298</name>
</gene>
<dbReference type="AlphaFoldDB" id="A0A4R3JDA3"/>
<dbReference type="EMBL" id="SLZW01000003">
    <property type="protein sequence ID" value="TCS63674.1"/>
    <property type="molecule type" value="Genomic_DNA"/>
</dbReference>
<proteinExistence type="predicted"/>
<accession>A0A4R3JDA3</accession>
<reference evidence="1 2" key="1">
    <citation type="submission" date="2019-03" db="EMBL/GenBank/DDBJ databases">
        <title>Genomic Encyclopedia of Type Strains, Phase IV (KMG-IV): sequencing the most valuable type-strain genomes for metagenomic binning, comparative biology and taxonomic classification.</title>
        <authorList>
            <person name="Goeker M."/>
        </authorList>
    </citation>
    <scope>NUCLEOTIDE SEQUENCE [LARGE SCALE GENOMIC DNA]</scope>
    <source>
        <strain evidence="1 2">DSM 101688</strain>
    </source>
</reference>
<dbReference type="RefSeq" id="WP_132938632.1">
    <property type="nucleotide sequence ID" value="NZ_CP119676.1"/>
</dbReference>
<comment type="caution">
    <text evidence="1">The sequence shown here is derived from an EMBL/GenBank/DDBJ whole genome shotgun (WGS) entry which is preliminary data.</text>
</comment>
<keyword evidence="2" id="KW-1185">Reference proteome</keyword>
<sequence length="131" mass="14347">MPKDVRKLVFNAKETRIALLHYCKMEGVALPPSQFEGFVLREERFSVELCFASANPKKPFVVYLSSNQAIGALIGACRVKHIPLPREGRKYLQKNAEDGITLSVGLDSIHLEESDYAAAAAAESAKPRASG</sequence>
<dbReference type="OrthoDB" id="7355307at2"/>